<comment type="caution">
    <text evidence="2">The sequence shown here is derived from an EMBL/GenBank/DDBJ whole genome shotgun (WGS) entry which is preliminary data.</text>
</comment>
<feature type="transmembrane region" description="Helical" evidence="1">
    <location>
        <begin position="130"/>
        <end position="146"/>
    </location>
</feature>
<dbReference type="Proteomes" id="UP000277582">
    <property type="component" value="Unassembled WGS sequence"/>
</dbReference>
<accession>A0A429GH63</accession>
<name>A0A429GH63_9CREN</name>
<organism evidence="2 3">
    <name type="scientific">Candidatus Methanodesulfokora washburnensis</name>
    <dbReference type="NCBI Taxonomy" id="2478471"/>
    <lineage>
        <taxon>Archaea</taxon>
        <taxon>Thermoproteota</taxon>
        <taxon>Candidatus Korarchaeia</taxon>
        <taxon>Candidatus Korarchaeia incertae sedis</taxon>
        <taxon>Candidatus Methanodesulfokora</taxon>
    </lineage>
</organism>
<evidence type="ECO:0000313" key="2">
    <source>
        <dbReference type="EMBL" id="RSN73242.1"/>
    </source>
</evidence>
<keyword evidence="1" id="KW-0812">Transmembrane</keyword>
<dbReference type="AlphaFoldDB" id="A0A429GH63"/>
<keyword evidence="3" id="KW-1185">Reference proteome</keyword>
<gene>
    <name evidence="2" type="ORF">D6D85_10985</name>
</gene>
<proteinExistence type="predicted"/>
<feature type="transmembrane region" description="Helical" evidence="1">
    <location>
        <begin position="38"/>
        <end position="55"/>
    </location>
</feature>
<protein>
    <submittedName>
        <fullName evidence="2">Uncharacterized protein</fullName>
    </submittedName>
</protein>
<feature type="transmembrane region" description="Helical" evidence="1">
    <location>
        <begin position="75"/>
        <end position="94"/>
    </location>
</feature>
<dbReference type="EMBL" id="RCOS01000125">
    <property type="protein sequence ID" value="RSN73242.1"/>
    <property type="molecule type" value="Genomic_DNA"/>
</dbReference>
<keyword evidence="1" id="KW-0472">Membrane</keyword>
<evidence type="ECO:0000256" key="1">
    <source>
        <dbReference type="SAM" id="Phobius"/>
    </source>
</evidence>
<evidence type="ECO:0000313" key="3">
    <source>
        <dbReference type="Proteomes" id="UP000277582"/>
    </source>
</evidence>
<feature type="transmembrane region" description="Helical" evidence="1">
    <location>
        <begin position="12"/>
        <end position="32"/>
    </location>
</feature>
<reference evidence="2 3" key="1">
    <citation type="submission" date="2018-10" db="EMBL/GenBank/DDBJ databases">
        <title>Co-occurring genomic capacity for anaerobic methane metabolism and dissimilatory sulfite reduction discovered in the Korarchaeota.</title>
        <authorList>
            <person name="Mckay L.J."/>
            <person name="Dlakic M."/>
            <person name="Fields M.W."/>
            <person name="Delmont T.O."/>
            <person name="Eren A.M."/>
            <person name="Jay Z.J."/>
            <person name="Klingelsmith K.B."/>
            <person name="Rusch D.B."/>
            <person name="Inskeep W.P."/>
        </authorList>
    </citation>
    <scope>NUCLEOTIDE SEQUENCE [LARGE SCALE GENOMIC DNA]</scope>
    <source>
        <strain evidence="2 3">MDKW</strain>
    </source>
</reference>
<keyword evidence="1" id="KW-1133">Transmembrane helix</keyword>
<feature type="transmembrane region" description="Helical" evidence="1">
    <location>
        <begin position="152"/>
        <end position="168"/>
    </location>
</feature>
<dbReference type="RefSeq" id="WP_125672008.1">
    <property type="nucleotide sequence ID" value="NZ_RCOS01000125.1"/>
</dbReference>
<feature type="transmembrane region" description="Helical" evidence="1">
    <location>
        <begin position="100"/>
        <end position="118"/>
    </location>
</feature>
<sequence length="195" mass="22816">MRKKWLSYMSSGLTVVFILYIIPMFFLDTFFLYFRKDIYVLIGVLLSFLLYICSWKEFNRIREKDTTFKNFKFSFISNLLFFTFFLSIPLLAPYPEVGSFILGSLSIVFFAFVSISTYQSMVLGPVKGHLMSIILFCIYAIISISIKTGLNYKILSLLPLAYFIASMLEMRRNRFPSGFLLLLMGLHPLLRAQWR</sequence>